<dbReference type="PROSITE" id="PS50164">
    <property type="entry name" value="GIY_YIG"/>
    <property type="match status" value="1"/>
</dbReference>
<evidence type="ECO:0000313" key="3">
    <source>
        <dbReference type="Proteomes" id="UP000229317"/>
    </source>
</evidence>
<organism evidence="2 3">
    <name type="scientific">Candidatus Portnoybacteria bacterium CG11_big_fil_rev_8_21_14_0_20_40_15</name>
    <dbReference type="NCBI Taxonomy" id="1974817"/>
    <lineage>
        <taxon>Bacteria</taxon>
        <taxon>Candidatus Portnoyibacteriota</taxon>
    </lineage>
</organism>
<dbReference type="AlphaFoldDB" id="A0A2H0KSI7"/>
<proteinExistence type="predicted"/>
<dbReference type="Gene3D" id="3.40.1440.10">
    <property type="entry name" value="GIY-YIG endonuclease"/>
    <property type="match status" value="1"/>
</dbReference>
<accession>A0A2H0KSI7</accession>
<dbReference type="EMBL" id="PCVO01000045">
    <property type="protein sequence ID" value="PIQ75112.1"/>
    <property type="molecule type" value="Genomic_DNA"/>
</dbReference>
<gene>
    <name evidence="2" type="ORF">COV84_02865</name>
</gene>
<sequence length="88" mass="10756">MFHYVHILKSTKSGDLYIGYTDDLRKRPMEHNRGLNFSTKPGIPWQLIHYEAYRNKKDAERREKYLKTNQGSRLLKRMLKEYFYQSKK</sequence>
<dbReference type="CDD" id="cd10449">
    <property type="entry name" value="GIY-YIG_SLX1_like"/>
    <property type="match status" value="1"/>
</dbReference>
<dbReference type="Pfam" id="PF01541">
    <property type="entry name" value="GIY-YIG"/>
    <property type="match status" value="1"/>
</dbReference>
<name>A0A2H0KSI7_9BACT</name>
<evidence type="ECO:0000259" key="1">
    <source>
        <dbReference type="PROSITE" id="PS50164"/>
    </source>
</evidence>
<dbReference type="Proteomes" id="UP000229317">
    <property type="component" value="Unassembled WGS sequence"/>
</dbReference>
<dbReference type="SUPFAM" id="SSF82771">
    <property type="entry name" value="GIY-YIG endonuclease"/>
    <property type="match status" value="1"/>
</dbReference>
<dbReference type="InterPro" id="IPR035901">
    <property type="entry name" value="GIY-YIG_endonuc_sf"/>
</dbReference>
<evidence type="ECO:0000313" key="2">
    <source>
        <dbReference type="EMBL" id="PIQ75112.1"/>
    </source>
</evidence>
<comment type="caution">
    <text evidence="2">The sequence shown here is derived from an EMBL/GenBank/DDBJ whole genome shotgun (WGS) entry which is preliminary data.</text>
</comment>
<protein>
    <submittedName>
        <fullName evidence="2">Excinuclease ABC subunit C</fullName>
    </submittedName>
</protein>
<reference evidence="2 3" key="1">
    <citation type="submission" date="2017-09" db="EMBL/GenBank/DDBJ databases">
        <title>Depth-based differentiation of microbial function through sediment-hosted aquifers and enrichment of novel symbionts in the deep terrestrial subsurface.</title>
        <authorList>
            <person name="Probst A.J."/>
            <person name="Ladd B."/>
            <person name="Jarett J.K."/>
            <person name="Geller-Mcgrath D.E."/>
            <person name="Sieber C.M."/>
            <person name="Emerson J.B."/>
            <person name="Anantharaman K."/>
            <person name="Thomas B.C."/>
            <person name="Malmstrom R."/>
            <person name="Stieglmeier M."/>
            <person name="Klingl A."/>
            <person name="Woyke T."/>
            <person name="Ryan C.M."/>
            <person name="Banfield J.F."/>
        </authorList>
    </citation>
    <scope>NUCLEOTIDE SEQUENCE [LARGE SCALE GENOMIC DNA]</scope>
    <source>
        <strain evidence="2">CG11_big_fil_rev_8_21_14_0_20_40_15</strain>
    </source>
</reference>
<feature type="domain" description="GIY-YIG" evidence="1">
    <location>
        <begin position="1"/>
        <end position="76"/>
    </location>
</feature>
<dbReference type="InterPro" id="IPR000305">
    <property type="entry name" value="GIY-YIG_endonuc"/>
</dbReference>